<dbReference type="SUPFAM" id="SSF54534">
    <property type="entry name" value="FKBP-like"/>
    <property type="match status" value="1"/>
</dbReference>
<evidence type="ECO:0000313" key="4">
    <source>
        <dbReference type="Proteomes" id="UP000677305"/>
    </source>
</evidence>
<dbReference type="GO" id="GO:0003755">
    <property type="term" value="F:peptidyl-prolyl cis-trans isomerase activity"/>
    <property type="evidence" value="ECO:0007669"/>
    <property type="project" value="UniProtKB-KW"/>
</dbReference>
<keyword evidence="1 3" id="KW-0413">Isomerase</keyword>
<evidence type="ECO:0000313" key="3">
    <source>
        <dbReference type="EMBL" id="QUH29582.1"/>
    </source>
</evidence>
<keyword evidence="4" id="KW-1185">Reference proteome</keyword>
<dbReference type="Pfam" id="PF00639">
    <property type="entry name" value="Rotamase"/>
    <property type="match status" value="1"/>
</dbReference>
<accession>A0A8J8MAX9</accession>
<name>A0A8J8MAX9_9FIRM</name>
<evidence type="ECO:0000256" key="1">
    <source>
        <dbReference type="PROSITE-ProRule" id="PRU00278"/>
    </source>
</evidence>
<dbReference type="KEGG" id="vgu:HYG85_11970"/>
<reference evidence="3 4" key="1">
    <citation type="submission" date="2020-07" db="EMBL/GenBank/DDBJ databases">
        <title>Vallitalea guaymasensis genome.</title>
        <authorList>
            <person name="Postec A."/>
        </authorList>
    </citation>
    <scope>NUCLEOTIDE SEQUENCE [LARGE SCALE GENOMIC DNA]</scope>
    <source>
        <strain evidence="3 4">Ra1766G1</strain>
    </source>
</reference>
<keyword evidence="1" id="KW-0697">Rotamase</keyword>
<sequence>MKSTYELISKYILLFMCIFCLVGCSSKKEVKEELNFYEDNDKLIAIDDVDIKVDEVMPYLLQVKMEFEELGGEDVWDHNDFSGGKKAEDVAKLAVLDNLIRTKILVKKSDEMGITITESEEKDVNAQALKYYNDLEKADIENYHLTKESIFNSFKEYRLVNKVIVEMTKGYVPKEEELNNKLLENENYAKLKSSSLEDMLLSLKVVHIFIKTHEKNDNGEYVLISPDIEEKAKKEIEDIYKKAVDGEEFASLVKKYSQDESTKDNNGEYILPVRLLDDNFQSLIELEPGEISDIKKSDYGYHIFKVIEKILPTDEEVKEFEEEFKKYESQLKEEYKEQLKNSAFNKIYDEWKNNTVVDLNEDLWARIDIFGNINENPISDKNIE</sequence>
<evidence type="ECO:0000259" key="2">
    <source>
        <dbReference type="PROSITE" id="PS50198"/>
    </source>
</evidence>
<proteinExistence type="predicted"/>
<dbReference type="InterPro" id="IPR046357">
    <property type="entry name" value="PPIase_dom_sf"/>
</dbReference>
<dbReference type="InterPro" id="IPR050245">
    <property type="entry name" value="PrsA_foldase"/>
</dbReference>
<dbReference type="RefSeq" id="WP_212693612.1">
    <property type="nucleotide sequence ID" value="NZ_CP058561.1"/>
</dbReference>
<gene>
    <name evidence="3" type="ORF">HYG85_11970</name>
</gene>
<dbReference type="PANTHER" id="PTHR47245:SF2">
    <property type="entry name" value="PEPTIDYL-PROLYL CIS-TRANS ISOMERASE HP_0175-RELATED"/>
    <property type="match status" value="1"/>
</dbReference>
<dbReference type="AlphaFoldDB" id="A0A8J8MAX9"/>
<dbReference type="Gene3D" id="3.10.50.40">
    <property type="match status" value="1"/>
</dbReference>
<dbReference type="PANTHER" id="PTHR47245">
    <property type="entry name" value="PEPTIDYLPROLYL ISOMERASE"/>
    <property type="match status" value="1"/>
</dbReference>
<protein>
    <submittedName>
        <fullName evidence="3">Peptidylprolyl isomerase</fullName>
    </submittedName>
</protein>
<dbReference type="PROSITE" id="PS50198">
    <property type="entry name" value="PPIC_PPIASE_2"/>
    <property type="match status" value="1"/>
</dbReference>
<dbReference type="EMBL" id="CP058561">
    <property type="protein sequence ID" value="QUH29582.1"/>
    <property type="molecule type" value="Genomic_DNA"/>
</dbReference>
<dbReference type="InterPro" id="IPR000297">
    <property type="entry name" value="PPIase_PpiC"/>
</dbReference>
<dbReference type="Proteomes" id="UP000677305">
    <property type="component" value="Chromosome"/>
</dbReference>
<feature type="domain" description="PpiC" evidence="2">
    <location>
        <begin position="200"/>
        <end position="308"/>
    </location>
</feature>
<organism evidence="3 4">
    <name type="scientific">Vallitalea guaymasensis</name>
    <dbReference type="NCBI Taxonomy" id="1185412"/>
    <lineage>
        <taxon>Bacteria</taxon>
        <taxon>Bacillati</taxon>
        <taxon>Bacillota</taxon>
        <taxon>Clostridia</taxon>
        <taxon>Lachnospirales</taxon>
        <taxon>Vallitaleaceae</taxon>
        <taxon>Vallitalea</taxon>
    </lineage>
</organism>